<comment type="caution">
    <text evidence="2">The sequence shown here is derived from an EMBL/GenBank/DDBJ whole genome shotgun (WGS) entry which is preliminary data.</text>
</comment>
<organism evidence="2 3">
    <name type="scientific">Flavonifractor plautii</name>
    <name type="common">Fusobacterium plautii</name>
    <dbReference type="NCBI Taxonomy" id="292800"/>
    <lineage>
        <taxon>Bacteria</taxon>
        <taxon>Bacillati</taxon>
        <taxon>Bacillota</taxon>
        <taxon>Clostridia</taxon>
        <taxon>Eubacteriales</taxon>
        <taxon>Oscillospiraceae</taxon>
        <taxon>Flavonifractor</taxon>
    </lineage>
</organism>
<evidence type="ECO:0000313" key="2">
    <source>
        <dbReference type="EMBL" id="MSB50592.1"/>
    </source>
</evidence>
<reference evidence="2 3" key="1">
    <citation type="journal article" date="2019" name="Nat. Med.">
        <title>A library of human gut bacterial isolates paired with longitudinal multiomics data enables mechanistic microbiome research.</title>
        <authorList>
            <person name="Poyet M."/>
            <person name="Groussin M."/>
            <person name="Gibbons S.M."/>
            <person name="Avila-Pacheco J."/>
            <person name="Jiang X."/>
            <person name="Kearney S.M."/>
            <person name="Perrotta A.R."/>
            <person name="Berdy B."/>
            <person name="Zhao S."/>
            <person name="Lieberman T.D."/>
            <person name="Swanson P.K."/>
            <person name="Smith M."/>
            <person name="Roesemann S."/>
            <person name="Alexander J.E."/>
            <person name="Rich S.A."/>
            <person name="Livny J."/>
            <person name="Vlamakis H."/>
            <person name="Clish C."/>
            <person name="Bullock K."/>
            <person name="Deik A."/>
            <person name="Scott J."/>
            <person name="Pierce K.A."/>
            <person name="Xavier R.J."/>
            <person name="Alm E.J."/>
        </authorList>
    </citation>
    <scope>NUCLEOTIDE SEQUENCE [LARGE SCALE GENOMIC DNA]</scope>
    <source>
        <strain evidence="2 3">BIOML-A5</strain>
    </source>
</reference>
<dbReference type="Proteomes" id="UP001211173">
    <property type="component" value="Unassembled WGS sequence"/>
</dbReference>
<evidence type="ECO:0000313" key="1">
    <source>
        <dbReference type="EMBL" id="MDB7935258.1"/>
    </source>
</evidence>
<dbReference type="Gene3D" id="2.160.20.80">
    <property type="entry name" value="E3 ubiquitin-protein ligase SopA"/>
    <property type="match status" value="1"/>
</dbReference>
<accession>A0A6I2RJM1</accession>
<sequence length="304" mass="34797">MPDYQAVLSGHEISKKIADLLEDIDSIQYNGSNRARRVRNVNDYIQGRNDMPLEPLLDWAAKADGGAYAGKVAVLRQSIRDFQAQKALLAVPYTRTSHKQFEYKTIELEMDRPLKVINQQIYDRAAKAGFPRNFFQESYFDHVTLYCMPDNANCNFSHFSDCTFHVCRLYGVKFWDTRLYGCEFHSCRIEFTLFPDSTLANTHFRDCSIHSAAFLRSRMTRCNTVDCSVGRLNFNGARLDGCTYGRITRLPNSRIEGLEDASITMGGATQEEVRYNRNAIFHALGEQAPEHLPSRQDRPPAPER</sequence>
<proteinExistence type="predicted"/>
<dbReference type="InterPro" id="IPR001646">
    <property type="entry name" value="5peptide_repeat"/>
</dbReference>
<dbReference type="Proteomes" id="UP000429811">
    <property type="component" value="Unassembled WGS sequence"/>
</dbReference>
<dbReference type="RefSeq" id="WP_154250807.1">
    <property type="nucleotide sequence ID" value="NZ_CP095094.1"/>
</dbReference>
<dbReference type="SUPFAM" id="SSF141571">
    <property type="entry name" value="Pentapeptide repeat-like"/>
    <property type="match status" value="1"/>
</dbReference>
<reference evidence="1" key="2">
    <citation type="submission" date="2023-01" db="EMBL/GenBank/DDBJ databases">
        <title>Human gut microbiome strain richness.</title>
        <authorList>
            <person name="Chen-Liaw A."/>
        </authorList>
    </citation>
    <scope>NUCLEOTIDE SEQUENCE</scope>
    <source>
        <strain evidence="1">1001287st1_F4_1001285I_161205</strain>
    </source>
</reference>
<dbReference type="EMBL" id="JAQLWV010000040">
    <property type="protein sequence ID" value="MDB7935258.1"/>
    <property type="molecule type" value="Genomic_DNA"/>
</dbReference>
<protein>
    <submittedName>
        <fullName evidence="1">Pentapeptide repeat-containing protein</fullName>
    </submittedName>
</protein>
<name>A0A6I2RJM1_FLAPL</name>
<gene>
    <name evidence="2" type="ORF">GKE90_18160</name>
    <name evidence="1" type="ORF">PNE06_19415</name>
</gene>
<dbReference type="Pfam" id="PF13599">
    <property type="entry name" value="Pentapeptide_4"/>
    <property type="match status" value="1"/>
</dbReference>
<dbReference type="EMBL" id="WKPO01000037">
    <property type="protein sequence ID" value="MSB50592.1"/>
    <property type="molecule type" value="Genomic_DNA"/>
</dbReference>
<dbReference type="AlphaFoldDB" id="A0A6I2RJM1"/>
<evidence type="ECO:0000313" key="3">
    <source>
        <dbReference type="Proteomes" id="UP000429811"/>
    </source>
</evidence>